<proteinExistence type="predicted"/>
<dbReference type="Pfam" id="PF08402">
    <property type="entry name" value="TOBE_2"/>
    <property type="match status" value="1"/>
</dbReference>
<dbReference type="EMBL" id="REGR01000001">
    <property type="protein sequence ID" value="RXZ45664.1"/>
    <property type="molecule type" value="Genomic_DNA"/>
</dbReference>
<dbReference type="InterPro" id="IPR017666">
    <property type="entry name" value="AminoethylPonate_ABC_PhnT2"/>
</dbReference>
<dbReference type="Gene3D" id="2.40.50.100">
    <property type="match status" value="1"/>
</dbReference>
<dbReference type="InterPro" id="IPR017871">
    <property type="entry name" value="ABC_transporter-like_CS"/>
</dbReference>
<gene>
    <name evidence="9" type="ORF">EBB06_02310</name>
</gene>
<dbReference type="InterPro" id="IPR050093">
    <property type="entry name" value="ABC_SmlMolc_Importer"/>
</dbReference>
<dbReference type="Pfam" id="PF00005">
    <property type="entry name" value="ABC_tran"/>
    <property type="match status" value="1"/>
</dbReference>
<keyword evidence="4" id="KW-0547">Nucleotide-binding</keyword>
<dbReference type="InterPro" id="IPR003593">
    <property type="entry name" value="AAA+_ATPase"/>
</dbReference>
<evidence type="ECO:0000259" key="8">
    <source>
        <dbReference type="PROSITE" id="PS50893"/>
    </source>
</evidence>
<keyword evidence="2" id="KW-1003">Cell membrane</keyword>
<evidence type="ECO:0000256" key="1">
    <source>
        <dbReference type="ARBA" id="ARBA00022448"/>
    </source>
</evidence>
<dbReference type="InterPro" id="IPR008995">
    <property type="entry name" value="Mo/tungstate-bd_C_term_dom"/>
</dbReference>
<evidence type="ECO:0000313" key="10">
    <source>
        <dbReference type="Proteomes" id="UP000290682"/>
    </source>
</evidence>
<evidence type="ECO:0000256" key="7">
    <source>
        <dbReference type="ARBA" id="ARBA00023136"/>
    </source>
</evidence>
<protein>
    <submittedName>
        <fullName evidence="9">2-aminoethylphosphonate ABC transporter ATP-binding protein</fullName>
    </submittedName>
</protein>
<dbReference type="GO" id="GO:0005524">
    <property type="term" value="F:ATP binding"/>
    <property type="evidence" value="ECO:0007669"/>
    <property type="project" value="UniProtKB-KW"/>
</dbReference>
<evidence type="ECO:0000256" key="3">
    <source>
        <dbReference type="ARBA" id="ARBA00022519"/>
    </source>
</evidence>
<keyword evidence="7" id="KW-0472">Membrane</keyword>
<evidence type="ECO:0000313" key="9">
    <source>
        <dbReference type="EMBL" id="RXZ45664.1"/>
    </source>
</evidence>
<dbReference type="PANTHER" id="PTHR42781:SF5">
    <property type="entry name" value="PUTRESCINE TRANSPORT ATP-BINDING PROTEIN POTG"/>
    <property type="match status" value="1"/>
</dbReference>
<evidence type="ECO:0000256" key="5">
    <source>
        <dbReference type="ARBA" id="ARBA00022840"/>
    </source>
</evidence>
<dbReference type="Proteomes" id="UP000290682">
    <property type="component" value="Unassembled WGS sequence"/>
</dbReference>
<dbReference type="PROSITE" id="PS50893">
    <property type="entry name" value="ABC_TRANSPORTER_2"/>
    <property type="match status" value="1"/>
</dbReference>
<dbReference type="InterPro" id="IPR027417">
    <property type="entry name" value="P-loop_NTPase"/>
</dbReference>
<keyword evidence="10" id="KW-1185">Reference proteome</keyword>
<dbReference type="SUPFAM" id="SSF50331">
    <property type="entry name" value="MOP-like"/>
    <property type="match status" value="1"/>
</dbReference>
<keyword evidence="5 9" id="KW-0067">ATP-binding</keyword>
<dbReference type="Gene3D" id="3.40.50.300">
    <property type="entry name" value="P-loop containing nucleotide triphosphate hydrolases"/>
    <property type="match status" value="1"/>
</dbReference>
<dbReference type="PROSITE" id="PS00211">
    <property type="entry name" value="ABC_TRANSPORTER_1"/>
    <property type="match status" value="1"/>
</dbReference>
<dbReference type="InterPro" id="IPR013611">
    <property type="entry name" value="Transp-assoc_OB_typ2"/>
</dbReference>
<dbReference type="RefSeq" id="WP_129211129.1">
    <property type="nucleotide sequence ID" value="NZ_REGR01000001.1"/>
</dbReference>
<comment type="caution">
    <text evidence="9">The sequence shown here is derived from an EMBL/GenBank/DDBJ whole genome shotgun (WGS) entry which is preliminary data.</text>
</comment>
<evidence type="ECO:0000256" key="4">
    <source>
        <dbReference type="ARBA" id="ARBA00022741"/>
    </source>
</evidence>
<feature type="domain" description="ABC transporter" evidence="8">
    <location>
        <begin position="14"/>
        <end position="243"/>
    </location>
</feature>
<accession>A0ABY0FJV7</accession>
<sequence length="366" mass="39413">MKPDDSPLSAAPHLAVDGLARRYGTFTALDAVSLQIRKGEFVCLLGPSGCGKTTLLRLIAGLDVPDSGRVLAHGADITRLAPARRDYGIVFQSYALFPNLTVADNIAYGLIPRRERARHRERVRDLLDMVGLPGAEEKYPAALSGGQQQRVALARALATSPGLLLLDEPLSALDARVRDKLRDELKRLQKKLGVTTLMVTHDQAEALAIADTVVVMNHGRIEQVGTPSEIYRRPASRFVAEFVGEANWLAARRVSDDVVEVGSHTLQLGQPLPAGDAFTLFLRPEDILIRAQWEPAANTVLARVADVAFAGALTRLKLSPEGMPGVTLTADLCPSMLSRQPIVPGEIVPIALPAARLIAYPEGAPC</sequence>
<reference evidence="9 10" key="1">
    <citation type="submission" date="2018-10" db="EMBL/GenBank/DDBJ databases">
        <title>Draft genome of Fastidiocella sp. strain 375T, a bacterium isolated from a karstic cave dripping water.</title>
        <authorList>
            <person name="Coelho C."/>
            <person name="Verissimo A."/>
            <person name="Tiago I."/>
        </authorList>
    </citation>
    <scope>NUCLEOTIDE SEQUENCE [LARGE SCALE GENOMIC DNA]</scope>
    <source>
        <strain evidence="9 10">CAVE-375</strain>
    </source>
</reference>
<dbReference type="NCBIfam" id="TIGR03265">
    <property type="entry name" value="PhnT2"/>
    <property type="match status" value="1"/>
</dbReference>
<keyword evidence="6" id="KW-1278">Translocase</keyword>
<evidence type="ECO:0000256" key="2">
    <source>
        <dbReference type="ARBA" id="ARBA00022475"/>
    </source>
</evidence>
<keyword evidence="3" id="KW-0997">Cell inner membrane</keyword>
<name>A0ABY0FJV7_9NEIS</name>
<dbReference type="PANTHER" id="PTHR42781">
    <property type="entry name" value="SPERMIDINE/PUTRESCINE IMPORT ATP-BINDING PROTEIN POTA"/>
    <property type="match status" value="1"/>
</dbReference>
<organism evidence="9 10">
    <name type="scientific">Crenobacter cavernae</name>
    <dbReference type="NCBI Taxonomy" id="2290923"/>
    <lineage>
        <taxon>Bacteria</taxon>
        <taxon>Pseudomonadati</taxon>
        <taxon>Pseudomonadota</taxon>
        <taxon>Betaproteobacteria</taxon>
        <taxon>Neisseriales</taxon>
        <taxon>Neisseriaceae</taxon>
        <taxon>Crenobacter</taxon>
    </lineage>
</organism>
<keyword evidence="1" id="KW-0813">Transport</keyword>
<evidence type="ECO:0000256" key="6">
    <source>
        <dbReference type="ARBA" id="ARBA00022967"/>
    </source>
</evidence>
<dbReference type="SUPFAM" id="SSF52540">
    <property type="entry name" value="P-loop containing nucleoside triphosphate hydrolases"/>
    <property type="match status" value="1"/>
</dbReference>
<dbReference type="SMART" id="SM00382">
    <property type="entry name" value="AAA"/>
    <property type="match status" value="1"/>
</dbReference>
<dbReference type="InterPro" id="IPR003439">
    <property type="entry name" value="ABC_transporter-like_ATP-bd"/>
</dbReference>